<evidence type="ECO:0000256" key="1">
    <source>
        <dbReference type="ARBA" id="ARBA00004450"/>
    </source>
</evidence>
<dbReference type="Pfam" id="PF00454">
    <property type="entry name" value="PI3_PI4_kinase"/>
    <property type="match status" value="1"/>
</dbReference>
<organism evidence="11 12">
    <name type="scientific">Trichoplax adhaerens</name>
    <name type="common">Trichoplax reptans</name>
    <dbReference type="NCBI Taxonomy" id="10228"/>
    <lineage>
        <taxon>Eukaryota</taxon>
        <taxon>Metazoa</taxon>
        <taxon>Placozoa</taxon>
        <taxon>Uniplacotomia</taxon>
        <taxon>Trichoplacea</taxon>
        <taxon>Trichoplacidae</taxon>
        <taxon>Trichoplax</taxon>
    </lineage>
</organism>
<dbReference type="CDD" id="cd05168">
    <property type="entry name" value="PI4Kc_III_beta"/>
    <property type="match status" value="1"/>
</dbReference>
<dbReference type="EC" id="2.7.1.67" evidence="2"/>
<feature type="domain" description="PIK helical" evidence="10">
    <location>
        <begin position="1"/>
        <end position="125"/>
    </location>
</feature>
<dbReference type="InterPro" id="IPR036940">
    <property type="entry name" value="PI3/4_kinase_cat_sf"/>
</dbReference>
<dbReference type="InterPro" id="IPR011009">
    <property type="entry name" value="Kinase-like_dom_sf"/>
</dbReference>
<evidence type="ECO:0000313" key="11">
    <source>
        <dbReference type="EMBL" id="EDV27508.1"/>
    </source>
</evidence>
<dbReference type="OrthoDB" id="10264149at2759"/>
<dbReference type="PANTHER" id="PTHR10048">
    <property type="entry name" value="PHOSPHATIDYLINOSITOL KINASE"/>
    <property type="match status" value="1"/>
</dbReference>
<evidence type="ECO:0000313" key="12">
    <source>
        <dbReference type="Proteomes" id="UP000009022"/>
    </source>
</evidence>
<dbReference type="GO" id="GO:0005737">
    <property type="term" value="C:cytoplasm"/>
    <property type="evidence" value="ECO:0000318"/>
    <property type="project" value="GO_Central"/>
</dbReference>
<dbReference type="Proteomes" id="UP000009022">
    <property type="component" value="Unassembled WGS sequence"/>
</dbReference>
<comment type="catalytic activity">
    <reaction evidence="5">
        <text>a 1,2-diacyl-sn-glycero-3-phospho-(1D-myo-inositol) + ATP = a 1,2-diacyl-sn-glycero-3-phospho-(1D-myo-inositol 4-phosphate) + ADP + H(+)</text>
        <dbReference type="Rhea" id="RHEA:19877"/>
        <dbReference type="ChEBI" id="CHEBI:15378"/>
        <dbReference type="ChEBI" id="CHEBI:30616"/>
        <dbReference type="ChEBI" id="CHEBI:57880"/>
        <dbReference type="ChEBI" id="CHEBI:58178"/>
        <dbReference type="ChEBI" id="CHEBI:456216"/>
        <dbReference type="EC" id="2.7.1.67"/>
    </reaction>
    <physiologicalReaction direction="left-to-right" evidence="5">
        <dbReference type="Rhea" id="RHEA:19878"/>
    </physiologicalReaction>
</comment>
<dbReference type="InterPro" id="IPR057754">
    <property type="entry name" value="PI4-kinase_beta/PIK1_cat"/>
</dbReference>
<dbReference type="GO" id="GO:0005741">
    <property type="term" value="C:mitochondrial outer membrane"/>
    <property type="evidence" value="ECO:0007669"/>
    <property type="project" value="UniProtKB-SubCell"/>
</dbReference>
<evidence type="ECO:0000256" key="8">
    <source>
        <dbReference type="SAM" id="MobiDB-lite"/>
    </source>
</evidence>
<protein>
    <recommendedName>
        <fullName evidence="7">Phosphatidylinositol 4-kinase beta</fullName>
        <ecNumber evidence="2">2.7.1.67</ecNumber>
    </recommendedName>
</protein>
<dbReference type="InterPro" id="IPR015433">
    <property type="entry name" value="PI3/4_kinase"/>
</dbReference>
<sequence>MNDYALPAKNSWLLRLLESSLCDMTIAIQYLFQYRKTAGVGSYLGNKLFSLEDSDVDMYLPQLIYGYLQFDDIADMIEPYITWRGKNDPVFAVLGSWLLDANLADNYLPTEKHQRGSKLQLDLVSKRNWTPIAQYVLKSLNLVCSTYNLGSGNTKTHHRSRSDCAQSIFMTPSSLPSCRSSSENDYTSTIDPQLDFINTLNEIGNKLQGLRSKLLRSQKLFSELSLLNLSLPARICLLTNSEYFKKHHVVRIPPSYAVVLNSKDKAPYLIYVEVIECEHTFISEIPNKLLESTVYSSRYKANEINFSDYNIFCPMGDSDEECWSVDGAFVDEPKVDSGHVKDEENEEVVFFAPGEIRRRLVEQTQQPSKTFARDKDDPSASALKEPWQDKVNKIRSSSPYGHLPGWKLLSAIIKCGDDLRQELLASQLLRQFQNIWDMERVSLKLRPYSVTVTSVDSGLIEHIVNAVSLHQIKKHSRASLYKYFVREYGDENSERFLTAQRNFVQSCAAYCLFCYFVQVKDRHNGNILLDGDGHLIHIDYGFILSSSPKNLGFESSPFKLTYEFVEVMGGLESDMFQYFRILMLQGFIAARKHLDKILCLVEIMQTESSLACFACPTTVADLKGRFHVGLTEAQVEGLVNDMIESSMRSLTTKLYDRFQYITNGIL</sequence>
<evidence type="ECO:0000256" key="6">
    <source>
        <dbReference type="ARBA" id="ARBA00037860"/>
    </source>
</evidence>
<comment type="subcellular location">
    <subcellularLocation>
        <location evidence="1">Mitochondrion outer membrane</location>
        <topology evidence="1">Peripheral membrane protein</topology>
    </subcellularLocation>
    <subcellularLocation>
        <location evidence="6">Rough endoplasmic reticulum membrane</location>
        <topology evidence="6">Peripheral membrane protein</topology>
    </subcellularLocation>
</comment>
<dbReference type="GO" id="GO:0048015">
    <property type="term" value="P:phosphatidylinositol-mediated signaling"/>
    <property type="evidence" value="ECO:0000318"/>
    <property type="project" value="GO_Central"/>
</dbReference>
<dbReference type="PROSITE" id="PS51545">
    <property type="entry name" value="PIK_HELICAL"/>
    <property type="match status" value="1"/>
</dbReference>
<dbReference type="STRING" id="10228.B3RNR6"/>
<dbReference type="InterPro" id="IPR001263">
    <property type="entry name" value="PI3K_accessory_dom"/>
</dbReference>
<evidence type="ECO:0000259" key="10">
    <source>
        <dbReference type="PROSITE" id="PS51545"/>
    </source>
</evidence>
<dbReference type="Gene3D" id="3.30.1010.10">
    <property type="entry name" value="Phosphatidylinositol 3-kinase Catalytic Subunit, Chain A, domain 4"/>
    <property type="match status" value="1"/>
</dbReference>
<dbReference type="KEGG" id="tad:TRIADDRAFT_21411"/>
<evidence type="ECO:0000259" key="9">
    <source>
        <dbReference type="PROSITE" id="PS50290"/>
    </source>
</evidence>
<dbReference type="GO" id="GO:0016020">
    <property type="term" value="C:membrane"/>
    <property type="evidence" value="ECO:0000318"/>
    <property type="project" value="GO_Central"/>
</dbReference>
<dbReference type="Gene3D" id="1.10.1070.11">
    <property type="entry name" value="Phosphatidylinositol 3-/4-kinase, catalytic domain"/>
    <property type="match status" value="1"/>
</dbReference>
<dbReference type="PROSITE" id="PS00915">
    <property type="entry name" value="PI3_4_KINASE_1"/>
    <property type="match status" value="1"/>
</dbReference>
<keyword evidence="12" id="KW-1185">Reference proteome</keyword>
<dbReference type="eggNOG" id="KOG0903">
    <property type="taxonomic scope" value="Eukaryota"/>
</dbReference>
<dbReference type="HOGENOM" id="CLU_002446_6_0_1"/>
<dbReference type="PhylomeDB" id="B3RNR6"/>
<dbReference type="PROSITE" id="PS50290">
    <property type="entry name" value="PI3_4_KINASE_3"/>
    <property type="match status" value="1"/>
</dbReference>
<reference evidence="11 12" key="1">
    <citation type="journal article" date="2008" name="Nature">
        <title>The Trichoplax genome and the nature of placozoans.</title>
        <authorList>
            <person name="Srivastava M."/>
            <person name="Begovic E."/>
            <person name="Chapman J."/>
            <person name="Putnam N.H."/>
            <person name="Hellsten U."/>
            <person name="Kawashima T."/>
            <person name="Kuo A."/>
            <person name="Mitros T."/>
            <person name="Salamov A."/>
            <person name="Carpenter M.L."/>
            <person name="Signorovitch A.Y."/>
            <person name="Moreno M.A."/>
            <person name="Kamm K."/>
            <person name="Grimwood J."/>
            <person name="Schmutz J."/>
            <person name="Shapiro H."/>
            <person name="Grigoriev I.V."/>
            <person name="Buss L.W."/>
            <person name="Schierwater B."/>
            <person name="Dellaporta S.L."/>
            <person name="Rokhsar D.S."/>
        </authorList>
    </citation>
    <scope>NUCLEOTIDE SEQUENCE [LARGE SCALE GENOMIC DNA]</scope>
    <source>
        <strain evidence="11 12">Grell-BS-1999</strain>
    </source>
</reference>
<proteinExistence type="predicted"/>
<dbReference type="RefSeq" id="XP_002109342.1">
    <property type="nucleotide sequence ID" value="XM_002109306.1"/>
</dbReference>
<name>B3RNR6_TRIAD</name>
<accession>B3RNR6</accession>
<dbReference type="GO" id="GO:0030867">
    <property type="term" value="C:rough endoplasmic reticulum membrane"/>
    <property type="evidence" value="ECO:0007669"/>
    <property type="project" value="UniProtKB-SubCell"/>
</dbReference>
<keyword evidence="3" id="KW-0808">Transferase</keyword>
<dbReference type="InterPro" id="IPR018936">
    <property type="entry name" value="PI3/4_kinase_CS"/>
</dbReference>
<dbReference type="InParanoid" id="B3RNR6"/>
<evidence type="ECO:0000256" key="2">
    <source>
        <dbReference type="ARBA" id="ARBA00012169"/>
    </source>
</evidence>
<evidence type="ECO:0000256" key="3">
    <source>
        <dbReference type="ARBA" id="ARBA00022679"/>
    </source>
</evidence>
<dbReference type="GO" id="GO:0046854">
    <property type="term" value="P:phosphatidylinositol phosphate biosynthetic process"/>
    <property type="evidence" value="ECO:0000318"/>
    <property type="project" value="GO_Central"/>
</dbReference>
<evidence type="ECO:0000256" key="5">
    <source>
        <dbReference type="ARBA" id="ARBA00036767"/>
    </source>
</evidence>
<dbReference type="GeneID" id="6750557"/>
<dbReference type="EMBL" id="DS985242">
    <property type="protein sequence ID" value="EDV27508.1"/>
    <property type="molecule type" value="Genomic_DNA"/>
</dbReference>
<dbReference type="Pfam" id="PF21245">
    <property type="entry name" value="PI4KB-PIK1_PIK"/>
    <property type="match status" value="1"/>
</dbReference>
<dbReference type="OMA" id="TEIIDVM"/>
<keyword evidence="4" id="KW-0418">Kinase</keyword>
<dbReference type="FunCoup" id="B3RNR6">
    <property type="interactions" value="2105"/>
</dbReference>
<gene>
    <name evidence="11" type="ORF">TRIADDRAFT_21411</name>
</gene>
<dbReference type="GO" id="GO:0004430">
    <property type="term" value="F:1-phosphatidylinositol 4-kinase activity"/>
    <property type="evidence" value="ECO:0000318"/>
    <property type="project" value="GO_Central"/>
</dbReference>
<dbReference type="AlphaFoldDB" id="B3RNR6"/>
<dbReference type="SMART" id="SM00146">
    <property type="entry name" value="PI3Kc"/>
    <property type="match status" value="1"/>
</dbReference>
<evidence type="ECO:0000256" key="7">
    <source>
        <dbReference type="ARBA" id="ARBA00039877"/>
    </source>
</evidence>
<dbReference type="CTD" id="6750557"/>
<dbReference type="InterPro" id="IPR000403">
    <property type="entry name" value="PI3/4_kinase_cat_dom"/>
</dbReference>
<feature type="domain" description="PI3K/PI4K catalytic" evidence="9">
    <location>
        <begin position="385"/>
        <end position="651"/>
    </location>
</feature>
<dbReference type="SUPFAM" id="SSF56112">
    <property type="entry name" value="Protein kinase-like (PK-like)"/>
    <property type="match status" value="1"/>
</dbReference>
<dbReference type="PANTHER" id="PTHR10048:SF22">
    <property type="entry name" value="PHOSPHATIDYLINOSITOL 4-KINASE BETA"/>
    <property type="match status" value="1"/>
</dbReference>
<dbReference type="InterPro" id="IPR049160">
    <property type="entry name" value="PI4KB-PIK1_PIK"/>
</dbReference>
<dbReference type="FunFam" id="1.10.1070.11:FF:000016">
    <property type="entry name" value="PIK1p Phosphatidylinositol 4-kinase"/>
    <property type="match status" value="1"/>
</dbReference>
<evidence type="ECO:0000256" key="4">
    <source>
        <dbReference type="ARBA" id="ARBA00022777"/>
    </source>
</evidence>
<feature type="region of interest" description="Disordered" evidence="8">
    <location>
        <begin position="363"/>
        <end position="388"/>
    </location>
</feature>